<dbReference type="OrthoDB" id="2691164at2"/>
<keyword evidence="2" id="KW-0812">Transmembrane</keyword>
<dbReference type="NCBIfam" id="NF041479">
    <property type="entry name" value="spor_membprot_YtrI"/>
    <property type="match status" value="1"/>
</dbReference>
<name>A0A372LS55_9BACI</name>
<evidence type="ECO:0000313" key="4">
    <source>
        <dbReference type="EMBL" id="RFU70747.1"/>
    </source>
</evidence>
<keyword evidence="2" id="KW-1133">Transmembrane helix</keyword>
<protein>
    <submittedName>
        <fullName evidence="4">Sporulation protein</fullName>
    </submittedName>
</protein>
<dbReference type="Proteomes" id="UP000264541">
    <property type="component" value="Unassembled WGS sequence"/>
</dbReference>
<comment type="caution">
    <text evidence="4">The sequence shown here is derived from an EMBL/GenBank/DDBJ whole genome shotgun (WGS) entry which is preliminary data.</text>
</comment>
<accession>A0A372LS55</accession>
<dbReference type="RefSeq" id="WP_117325611.1">
    <property type="nucleotide sequence ID" value="NZ_QVTE01000012.1"/>
</dbReference>
<feature type="domain" description="Sporulation membrane protein YtrI C-terminal" evidence="3">
    <location>
        <begin position="81"/>
        <end position="166"/>
    </location>
</feature>
<keyword evidence="5" id="KW-1185">Reference proteome</keyword>
<keyword evidence="1" id="KW-0175">Coiled coil</keyword>
<evidence type="ECO:0000256" key="1">
    <source>
        <dbReference type="SAM" id="Coils"/>
    </source>
</evidence>
<feature type="coiled-coil region" evidence="1">
    <location>
        <begin position="45"/>
        <end position="72"/>
    </location>
</feature>
<organism evidence="4 5">
    <name type="scientific">Peribacillus saganii</name>
    <dbReference type="NCBI Taxonomy" id="2303992"/>
    <lineage>
        <taxon>Bacteria</taxon>
        <taxon>Bacillati</taxon>
        <taxon>Bacillota</taxon>
        <taxon>Bacilli</taxon>
        <taxon>Bacillales</taxon>
        <taxon>Bacillaceae</taxon>
        <taxon>Peribacillus</taxon>
    </lineage>
</organism>
<dbReference type="Pfam" id="PF26347">
    <property type="entry name" value="YtrI_sporulation"/>
    <property type="match status" value="1"/>
</dbReference>
<sequence length="169" mass="19932">MRIPPLYRSPGWQRFLAGAALGGLVSWLIFFYMFGILQEKQISMLLTQETEIEDLRKTIEILKEEADDLNELAETKMVIEDIQVHLLNNRIFDDAERRLSTAQVQDMIRDDLQTQLTKDVETVYKVRDLLKKSIENKTIEMNKKRYQAEVTEIFFYSTLSIEVRLKQIK</sequence>
<reference evidence="4 5" key="1">
    <citation type="submission" date="2018-08" db="EMBL/GenBank/DDBJ databases">
        <title>Bacillus chawlae sp. nov., Bacillus glennii sp. nov., and Bacillus saganii sp. nov. Isolated from the Vehicle Assembly Building at Kennedy Space Center where the Viking Spacecraft were Assembled.</title>
        <authorList>
            <person name="Seuylemezian A."/>
            <person name="Vaishampayan P."/>
        </authorList>
    </citation>
    <scope>NUCLEOTIDE SEQUENCE [LARGE SCALE GENOMIC DNA]</scope>
    <source>
        <strain evidence="4 5">V47-23a</strain>
    </source>
</reference>
<evidence type="ECO:0000313" key="5">
    <source>
        <dbReference type="Proteomes" id="UP000264541"/>
    </source>
</evidence>
<evidence type="ECO:0000256" key="2">
    <source>
        <dbReference type="SAM" id="Phobius"/>
    </source>
</evidence>
<keyword evidence="2" id="KW-0472">Membrane</keyword>
<feature type="transmembrane region" description="Helical" evidence="2">
    <location>
        <begin position="15"/>
        <end position="37"/>
    </location>
</feature>
<dbReference type="EMBL" id="QVTE01000012">
    <property type="protein sequence ID" value="RFU70747.1"/>
    <property type="molecule type" value="Genomic_DNA"/>
</dbReference>
<dbReference type="AlphaFoldDB" id="A0A372LS55"/>
<gene>
    <name evidence="4" type="ORF">D0469_05355</name>
</gene>
<evidence type="ECO:0000259" key="3">
    <source>
        <dbReference type="Pfam" id="PF26347"/>
    </source>
</evidence>
<dbReference type="InterPro" id="IPR058620">
    <property type="entry name" value="YtrI_C"/>
</dbReference>
<dbReference type="InterPro" id="IPR048198">
    <property type="entry name" value="YtrI"/>
</dbReference>
<proteinExistence type="predicted"/>